<dbReference type="PANTHER" id="PTHR30203:SF33">
    <property type="entry name" value="BLR4455 PROTEIN"/>
    <property type="match status" value="1"/>
</dbReference>
<evidence type="ECO:0000313" key="4">
    <source>
        <dbReference type="Proteomes" id="UP000644507"/>
    </source>
</evidence>
<sequence>MTVLNFCRLGTTLTLLALFGCSADYYEKQADKDVYQILKTVEKDIFGESSQFSIASGKSSKEQQALTPVKILNDRKSTEKVRLSLNQALDYAVANSREYQSEKERLYLTALTLTGEQHEFRPNLFGSSQANYTRQIDGEEVGTASSALGVNQALATGGSLGVTLANDLLQYFSGDPRRSATSLITLNLAQPLLRGAGRDVAVENLTQANRNVVYAIRDYTHFQNTFSVSIVNEYFDLLRSKDVIFNEYNNYQSRKKNVEYLSARVDRERPEAVGIAEQDELSARNRYISAISDYRNALDSFKVTLGLPQTTQLRLDDAEIIKLRAGGLKPISLSSREAFAIALDHRLPLFNQVDRFEDSKRQVGIAANQLKADLALVGNASLANSGGPVDYTKFNFNDVRATVGLQLNLPLDRLRERNQYRATLINFESSIRTLSRNFDELRNLLDRRIRELEEFRQSYEIQKGAVKLARNRVEGNQLRLQAGTVEFRQLSESQDALISAQNAETSAIVNYLSARLGLLVELGVLDPNSKDYWLSDNPSKIKALGRPANPQPAFAPSDKVPTPEELFE</sequence>
<reference evidence="3" key="1">
    <citation type="journal article" date="2014" name="Int. J. Syst. Evol. Microbiol.">
        <title>Complete genome sequence of Corynebacterium casei LMG S-19264T (=DSM 44701T), isolated from a smear-ripened cheese.</title>
        <authorList>
            <consortium name="US DOE Joint Genome Institute (JGI-PGF)"/>
            <person name="Walter F."/>
            <person name="Albersmeier A."/>
            <person name="Kalinowski J."/>
            <person name="Ruckert C."/>
        </authorList>
    </citation>
    <scope>NUCLEOTIDE SEQUENCE</scope>
    <source>
        <strain evidence="3">KCTC 12988</strain>
    </source>
</reference>
<dbReference type="EMBL" id="BMXI01000001">
    <property type="protein sequence ID" value="GHC40979.1"/>
    <property type="molecule type" value="Genomic_DNA"/>
</dbReference>
<keyword evidence="4" id="KW-1185">Reference proteome</keyword>
<feature type="region of interest" description="Disordered" evidence="2">
    <location>
        <begin position="541"/>
        <end position="568"/>
    </location>
</feature>
<evidence type="ECO:0008006" key="5">
    <source>
        <dbReference type="Google" id="ProtNLM"/>
    </source>
</evidence>
<evidence type="ECO:0000313" key="3">
    <source>
        <dbReference type="EMBL" id="GHC40979.1"/>
    </source>
</evidence>
<feature type="coiled-coil region" evidence="1">
    <location>
        <begin position="431"/>
        <end position="458"/>
    </location>
</feature>
<dbReference type="InterPro" id="IPR010131">
    <property type="entry name" value="MdtP/NodT-like"/>
</dbReference>
<keyword evidence="1" id="KW-0175">Coiled coil</keyword>
<dbReference type="Gene3D" id="1.20.1600.10">
    <property type="entry name" value="Outer membrane efflux proteins (OEP)"/>
    <property type="match status" value="1"/>
</dbReference>
<comment type="caution">
    <text evidence="3">The sequence shown here is derived from an EMBL/GenBank/DDBJ whole genome shotgun (WGS) entry which is preliminary data.</text>
</comment>
<dbReference type="PANTHER" id="PTHR30203">
    <property type="entry name" value="OUTER MEMBRANE CATION EFFLUX PROTEIN"/>
    <property type="match status" value="1"/>
</dbReference>
<organism evidence="3 4">
    <name type="scientific">Roseibacillus persicicus</name>
    <dbReference type="NCBI Taxonomy" id="454148"/>
    <lineage>
        <taxon>Bacteria</taxon>
        <taxon>Pseudomonadati</taxon>
        <taxon>Verrucomicrobiota</taxon>
        <taxon>Verrucomicrobiia</taxon>
        <taxon>Verrucomicrobiales</taxon>
        <taxon>Verrucomicrobiaceae</taxon>
        <taxon>Roseibacillus</taxon>
    </lineage>
</organism>
<protein>
    <recommendedName>
        <fullName evidence="5">Transporter</fullName>
    </recommendedName>
</protein>
<evidence type="ECO:0000256" key="1">
    <source>
        <dbReference type="SAM" id="Coils"/>
    </source>
</evidence>
<dbReference type="AlphaFoldDB" id="A0A918TCE3"/>
<reference evidence="3" key="2">
    <citation type="submission" date="2020-09" db="EMBL/GenBank/DDBJ databases">
        <authorList>
            <person name="Sun Q."/>
            <person name="Kim S."/>
        </authorList>
    </citation>
    <scope>NUCLEOTIDE SEQUENCE</scope>
    <source>
        <strain evidence="3">KCTC 12988</strain>
    </source>
</reference>
<dbReference type="SUPFAM" id="SSF56954">
    <property type="entry name" value="Outer membrane efflux proteins (OEP)"/>
    <property type="match status" value="1"/>
</dbReference>
<evidence type="ECO:0000256" key="2">
    <source>
        <dbReference type="SAM" id="MobiDB-lite"/>
    </source>
</evidence>
<name>A0A918TCE3_9BACT</name>
<proteinExistence type="predicted"/>
<dbReference type="Proteomes" id="UP000644507">
    <property type="component" value="Unassembled WGS sequence"/>
</dbReference>
<accession>A0A918TCE3</accession>
<dbReference type="GO" id="GO:0015562">
    <property type="term" value="F:efflux transmembrane transporter activity"/>
    <property type="evidence" value="ECO:0007669"/>
    <property type="project" value="InterPro"/>
</dbReference>
<dbReference type="RefSeq" id="WP_189566484.1">
    <property type="nucleotide sequence ID" value="NZ_BMXI01000001.1"/>
</dbReference>
<gene>
    <name evidence="3" type="ORF">GCM10007100_01960</name>
</gene>